<evidence type="ECO:0000313" key="9">
    <source>
        <dbReference type="EMBL" id="KAG6451765.1"/>
    </source>
</evidence>
<dbReference type="InterPro" id="IPR043504">
    <property type="entry name" value="Peptidase_S1_PA_chymotrypsin"/>
</dbReference>
<dbReference type="PANTHER" id="PTHR24260:SF136">
    <property type="entry name" value="GH08193P-RELATED"/>
    <property type="match status" value="1"/>
</dbReference>
<dbReference type="FunFam" id="2.40.10.10:FF:000068">
    <property type="entry name" value="transmembrane protease serine 2"/>
    <property type="match status" value="1"/>
</dbReference>
<dbReference type="InterPro" id="IPR001254">
    <property type="entry name" value="Trypsin_dom"/>
</dbReference>
<protein>
    <recommendedName>
        <fullName evidence="8">Peptidase S1 domain-containing protein</fullName>
    </recommendedName>
</protein>
<dbReference type="PANTHER" id="PTHR24260">
    <property type="match status" value="1"/>
</dbReference>
<dbReference type="SUPFAM" id="SSF50494">
    <property type="entry name" value="Trypsin-like serine proteases"/>
    <property type="match status" value="1"/>
</dbReference>
<evidence type="ECO:0000256" key="5">
    <source>
        <dbReference type="ARBA" id="ARBA00055534"/>
    </source>
</evidence>
<evidence type="ECO:0000256" key="2">
    <source>
        <dbReference type="ARBA" id="ARBA00022656"/>
    </source>
</evidence>
<dbReference type="PROSITE" id="PS50240">
    <property type="entry name" value="TRYPSIN_DOM"/>
    <property type="match status" value="1"/>
</dbReference>
<evidence type="ECO:0000256" key="6">
    <source>
        <dbReference type="ARBA" id="ARBA00084094"/>
    </source>
</evidence>
<keyword evidence="3" id="KW-1015">Disulfide bond</keyword>
<reference evidence="9" key="1">
    <citation type="journal article" date="2016" name="Insect Biochem. Mol. Biol.">
        <title>Multifaceted biological insights from a draft genome sequence of the tobacco hornworm moth, Manduca sexta.</title>
        <authorList>
            <person name="Kanost M.R."/>
            <person name="Arrese E.L."/>
            <person name="Cao X."/>
            <person name="Chen Y.R."/>
            <person name="Chellapilla S."/>
            <person name="Goldsmith M.R."/>
            <person name="Grosse-Wilde E."/>
            <person name="Heckel D.G."/>
            <person name="Herndon N."/>
            <person name="Jiang H."/>
            <person name="Papanicolaou A."/>
            <person name="Qu J."/>
            <person name="Soulages J.L."/>
            <person name="Vogel H."/>
            <person name="Walters J."/>
            <person name="Waterhouse R.M."/>
            <person name="Ahn S.J."/>
            <person name="Almeida F.C."/>
            <person name="An C."/>
            <person name="Aqrawi P."/>
            <person name="Bretschneider A."/>
            <person name="Bryant W.B."/>
            <person name="Bucks S."/>
            <person name="Chao H."/>
            <person name="Chevignon G."/>
            <person name="Christen J.M."/>
            <person name="Clarke D.F."/>
            <person name="Dittmer N.T."/>
            <person name="Ferguson L.C.F."/>
            <person name="Garavelou S."/>
            <person name="Gordon K.H.J."/>
            <person name="Gunaratna R.T."/>
            <person name="Han Y."/>
            <person name="Hauser F."/>
            <person name="He Y."/>
            <person name="Heidel-Fischer H."/>
            <person name="Hirsh A."/>
            <person name="Hu Y."/>
            <person name="Jiang H."/>
            <person name="Kalra D."/>
            <person name="Klinner C."/>
            <person name="Konig C."/>
            <person name="Kovar C."/>
            <person name="Kroll A.R."/>
            <person name="Kuwar S.S."/>
            <person name="Lee S.L."/>
            <person name="Lehman R."/>
            <person name="Li K."/>
            <person name="Li Z."/>
            <person name="Liang H."/>
            <person name="Lovelace S."/>
            <person name="Lu Z."/>
            <person name="Mansfield J.H."/>
            <person name="McCulloch K.J."/>
            <person name="Mathew T."/>
            <person name="Morton B."/>
            <person name="Muzny D.M."/>
            <person name="Neunemann D."/>
            <person name="Ongeri F."/>
            <person name="Pauchet Y."/>
            <person name="Pu L.L."/>
            <person name="Pyrousis I."/>
            <person name="Rao X.J."/>
            <person name="Redding A."/>
            <person name="Roesel C."/>
            <person name="Sanchez-Gracia A."/>
            <person name="Schaack S."/>
            <person name="Shukla A."/>
            <person name="Tetreau G."/>
            <person name="Wang Y."/>
            <person name="Xiong G.H."/>
            <person name="Traut W."/>
            <person name="Walsh T.K."/>
            <person name="Worley K.C."/>
            <person name="Wu D."/>
            <person name="Wu W."/>
            <person name="Wu Y.Q."/>
            <person name="Zhang X."/>
            <person name="Zou Z."/>
            <person name="Zucker H."/>
            <person name="Briscoe A.D."/>
            <person name="Burmester T."/>
            <person name="Clem R.J."/>
            <person name="Feyereisen R."/>
            <person name="Grimmelikhuijzen C.J.P."/>
            <person name="Hamodrakas S.J."/>
            <person name="Hansson B.S."/>
            <person name="Huguet E."/>
            <person name="Jermiin L.S."/>
            <person name="Lan Q."/>
            <person name="Lehman H.K."/>
            <person name="Lorenzen M."/>
            <person name="Merzendorfer H."/>
            <person name="Michalopoulos I."/>
            <person name="Morton D.B."/>
            <person name="Muthukrishnan S."/>
            <person name="Oakeshott J.G."/>
            <person name="Palmer W."/>
            <person name="Park Y."/>
            <person name="Passarelli A.L."/>
            <person name="Rozas J."/>
            <person name="Schwartz L.M."/>
            <person name="Smith W."/>
            <person name="Southgate A."/>
            <person name="Vilcinskas A."/>
            <person name="Vogt R."/>
            <person name="Wang P."/>
            <person name="Werren J."/>
            <person name="Yu X.Q."/>
            <person name="Zhou J.J."/>
            <person name="Brown S.J."/>
            <person name="Scherer S.E."/>
            <person name="Richards S."/>
            <person name="Blissard G.W."/>
        </authorList>
    </citation>
    <scope>NUCLEOTIDE SEQUENCE</scope>
</reference>
<evidence type="ECO:0000259" key="8">
    <source>
        <dbReference type="PROSITE" id="PS50240"/>
    </source>
</evidence>
<feature type="domain" description="Peptidase S1" evidence="8">
    <location>
        <begin position="258"/>
        <end position="477"/>
    </location>
</feature>
<dbReference type="EMBL" id="JH668413">
    <property type="protein sequence ID" value="KAG6451765.1"/>
    <property type="molecule type" value="Genomic_DNA"/>
</dbReference>
<keyword evidence="4" id="KW-1199">Hemostasis impairing toxin</keyword>
<comment type="function">
    <text evidence="5">Fibrinolytic activity; shows preferential cleavage of Arg-Gly bonds in all three fibrinogen chains. Contact with the caterpillars causes severe bleeding, due the anticoagulant effect of the protein.</text>
</comment>
<name>A0A921Z6G2_MANSE</name>
<feature type="signal peptide" evidence="7">
    <location>
        <begin position="1"/>
        <end position="17"/>
    </location>
</feature>
<accession>A0A921Z6G2</accession>
<organism evidence="9 10">
    <name type="scientific">Manduca sexta</name>
    <name type="common">Tobacco hawkmoth</name>
    <name type="synonym">Tobacco hornworm</name>
    <dbReference type="NCBI Taxonomy" id="7130"/>
    <lineage>
        <taxon>Eukaryota</taxon>
        <taxon>Metazoa</taxon>
        <taxon>Ecdysozoa</taxon>
        <taxon>Arthropoda</taxon>
        <taxon>Hexapoda</taxon>
        <taxon>Insecta</taxon>
        <taxon>Pterygota</taxon>
        <taxon>Neoptera</taxon>
        <taxon>Endopterygota</taxon>
        <taxon>Lepidoptera</taxon>
        <taxon>Glossata</taxon>
        <taxon>Ditrysia</taxon>
        <taxon>Bombycoidea</taxon>
        <taxon>Sphingidae</taxon>
        <taxon>Sphinginae</taxon>
        <taxon>Sphingini</taxon>
        <taxon>Manduca</taxon>
    </lineage>
</organism>
<comment type="caution">
    <text evidence="9">The sequence shown here is derived from an EMBL/GenBank/DDBJ whole genome shotgun (WGS) entry which is preliminary data.</text>
</comment>
<evidence type="ECO:0000256" key="1">
    <source>
        <dbReference type="ARBA" id="ARBA00004239"/>
    </source>
</evidence>
<reference evidence="9" key="2">
    <citation type="submission" date="2020-12" db="EMBL/GenBank/DDBJ databases">
        <authorList>
            <person name="Kanost M."/>
        </authorList>
    </citation>
    <scope>NUCLEOTIDE SEQUENCE</scope>
</reference>
<gene>
    <name evidence="9" type="ORF">O3G_MSEX007330</name>
</gene>
<dbReference type="GO" id="GO:0005576">
    <property type="term" value="C:extracellular region"/>
    <property type="evidence" value="ECO:0007669"/>
    <property type="project" value="UniProtKB-SubCell"/>
</dbReference>
<dbReference type="SMART" id="SM00020">
    <property type="entry name" value="Tryp_SPc"/>
    <property type="match status" value="1"/>
</dbReference>
<dbReference type="Proteomes" id="UP000791440">
    <property type="component" value="Unassembled WGS sequence"/>
</dbReference>
<keyword evidence="2" id="KW-0800">Toxin</keyword>
<dbReference type="InterPro" id="IPR009003">
    <property type="entry name" value="Peptidase_S1_PA"/>
</dbReference>
<dbReference type="GO" id="GO:0004252">
    <property type="term" value="F:serine-type endopeptidase activity"/>
    <property type="evidence" value="ECO:0007669"/>
    <property type="project" value="InterPro"/>
</dbReference>
<proteinExistence type="predicted"/>
<dbReference type="Gene3D" id="2.40.10.10">
    <property type="entry name" value="Trypsin-like serine proteases"/>
    <property type="match status" value="1"/>
</dbReference>
<dbReference type="GO" id="GO:0006508">
    <property type="term" value="P:proteolysis"/>
    <property type="evidence" value="ECO:0007669"/>
    <property type="project" value="InterPro"/>
</dbReference>
<sequence>MYRAVFILFIVFSNAESVRDCSYVSCIADFFQTFFSSDTVSNTQNIKEIKVGELKTIFSDITDLIKNQKNKTDKVLKDYGKTQVFVKYVTFDDDHHDFKGAITDIEEDNKSDDDSDLIGESKEIELNNDLNTNSTEQTTIKNEEATHKTESKVSTVIDLNFVNFEKSLGDLRTNEIYEDLDVIYYDDNSTDYPIIDYIEIYKDTTNEENLYVPTEPAISNEIDKPNEFVEVKDFTNETIAAITKSNMEEENLAIVVSWIATIFLKNDQNTGQFDYYCDGALLSNKAVLTGARCVNVNNSTVNPEDLLVVVGKKALSGTGPNEKTYRIIKVIPHENFTIENPVANDLAILMLEEPVVFNVDVRPANISLEMDFDANVEKSATTAWAYNGVLGFLFFEKVQNKTCRNTDFVENTICGTYGLGVPLCPSYGGLFVAKLEDQWNLQGIMYGDPAERGLCFSKDVTYTSLKNYLEWIDDNVNKNII</sequence>
<evidence type="ECO:0000256" key="4">
    <source>
        <dbReference type="ARBA" id="ARBA00023240"/>
    </source>
</evidence>
<dbReference type="InterPro" id="IPR051333">
    <property type="entry name" value="CLIP_Serine_Protease"/>
</dbReference>
<keyword evidence="10" id="KW-1185">Reference proteome</keyword>
<evidence type="ECO:0000256" key="3">
    <source>
        <dbReference type="ARBA" id="ARBA00023157"/>
    </source>
</evidence>
<dbReference type="EMBL" id="JH668413">
    <property type="protein sequence ID" value="KAG6451764.1"/>
    <property type="molecule type" value="Genomic_DNA"/>
</dbReference>
<keyword evidence="7" id="KW-0732">Signal</keyword>
<evidence type="ECO:0000313" key="10">
    <source>
        <dbReference type="Proteomes" id="UP000791440"/>
    </source>
</evidence>
<dbReference type="Pfam" id="PF00089">
    <property type="entry name" value="Trypsin"/>
    <property type="match status" value="1"/>
</dbReference>
<comment type="subcellular location">
    <subcellularLocation>
        <location evidence="1">Secreted</location>
        <location evidence="1">Extracellular space</location>
    </subcellularLocation>
</comment>
<dbReference type="AlphaFoldDB" id="A0A921Z6G2"/>
<evidence type="ECO:0000256" key="7">
    <source>
        <dbReference type="SAM" id="SignalP"/>
    </source>
</evidence>
<dbReference type="GO" id="GO:0090729">
    <property type="term" value="F:toxin activity"/>
    <property type="evidence" value="ECO:0007669"/>
    <property type="project" value="UniProtKB-KW"/>
</dbReference>
<keyword evidence="6" id="KW-1205">Fibrinolytic toxin</keyword>
<feature type="chain" id="PRO_5038276526" description="Peptidase S1 domain-containing protein" evidence="7">
    <location>
        <begin position="18"/>
        <end position="481"/>
    </location>
</feature>